<dbReference type="AlphaFoldDB" id="A0AAN2CAC2"/>
<dbReference type="Proteomes" id="UP001317532">
    <property type="component" value="Chromosome"/>
</dbReference>
<organism evidence="1 2">
    <name type="scientific">Vulcanimicrobium alpinum</name>
    <dbReference type="NCBI Taxonomy" id="3016050"/>
    <lineage>
        <taxon>Bacteria</taxon>
        <taxon>Bacillati</taxon>
        <taxon>Vulcanimicrobiota</taxon>
        <taxon>Vulcanimicrobiia</taxon>
        <taxon>Vulcanimicrobiales</taxon>
        <taxon>Vulcanimicrobiaceae</taxon>
        <taxon>Vulcanimicrobium</taxon>
    </lineage>
</organism>
<dbReference type="EMBL" id="AP025523">
    <property type="protein sequence ID" value="BDE06941.1"/>
    <property type="molecule type" value="Genomic_DNA"/>
</dbReference>
<evidence type="ECO:0000313" key="2">
    <source>
        <dbReference type="Proteomes" id="UP001317532"/>
    </source>
</evidence>
<protein>
    <submittedName>
        <fullName evidence="1">Uncharacterized protein</fullName>
    </submittedName>
</protein>
<dbReference type="KEGG" id="vab:WPS_22170"/>
<evidence type="ECO:0000313" key="1">
    <source>
        <dbReference type="EMBL" id="BDE06941.1"/>
    </source>
</evidence>
<proteinExistence type="predicted"/>
<gene>
    <name evidence="1" type="ORF">WPS_22170</name>
</gene>
<keyword evidence="2" id="KW-1185">Reference proteome</keyword>
<sequence length="85" mass="9005">MRDFHPLLTDDCDGPRPGVVNKSGIMDEPTRCPCGHSLALHTDQRCIGNQLQLGCSCSLGKRDARAAAMQPHLSKKGAGTGDFAA</sequence>
<reference evidence="1 2" key="1">
    <citation type="journal article" date="2022" name="ISME Commun">
        <title>Vulcanimicrobium alpinus gen. nov. sp. nov., the first cultivated representative of the candidate phylum 'Eremiobacterota', is a metabolically versatile aerobic anoxygenic phototroph.</title>
        <authorList>
            <person name="Yabe S."/>
            <person name="Muto K."/>
            <person name="Abe K."/>
            <person name="Yokota A."/>
            <person name="Staudigel H."/>
            <person name="Tebo B.M."/>
        </authorList>
    </citation>
    <scope>NUCLEOTIDE SEQUENCE [LARGE SCALE GENOMIC DNA]</scope>
    <source>
        <strain evidence="1 2">WC8-2</strain>
    </source>
</reference>
<accession>A0AAN2CAC2</accession>
<name>A0AAN2CAC2_UNVUL</name>